<sequence>MLVSIIAAPEGAALIARNHPKVKLVIGTLDRGLNAKKFILPGIGDFGDRYFGTDE</sequence>
<evidence type="ECO:0000259" key="1">
    <source>
        <dbReference type="Pfam" id="PF14681"/>
    </source>
</evidence>
<dbReference type="Pfam" id="PF14681">
    <property type="entry name" value="UPRTase"/>
    <property type="match status" value="1"/>
</dbReference>
<evidence type="ECO:0000313" key="2">
    <source>
        <dbReference type="EMBL" id="CRX39125.1"/>
    </source>
</evidence>
<dbReference type="Proteomes" id="UP000220251">
    <property type="component" value="Unassembled WGS sequence"/>
</dbReference>
<keyword evidence="2" id="KW-0808">Transferase</keyword>
<feature type="domain" description="Phosphoribosyltransferase" evidence="1">
    <location>
        <begin position="1"/>
        <end position="53"/>
    </location>
</feature>
<proteinExistence type="predicted"/>
<keyword evidence="2" id="KW-0328">Glycosyltransferase</keyword>
<name>A0A0H5E737_9BACT</name>
<gene>
    <name evidence="2" type="primary">upp1</name>
    <name evidence="2" type="ORF">ELAC_1800</name>
</gene>
<dbReference type="AlphaFoldDB" id="A0A0H5E737"/>
<dbReference type="SUPFAM" id="SSF53271">
    <property type="entry name" value="PRTase-like"/>
    <property type="match status" value="1"/>
</dbReference>
<dbReference type="EC" id="2.4.2.9" evidence="2"/>
<dbReference type="InterPro" id="IPR029057">
    <property type="entry name" value="PRTase-like"/>
</dbReference>
<reference evidence="3" key="1">
    <citation type="submission" date="2015-06" db="EMBL/GenBank/DDBJ databases">
        <authorList>
            <person name="Bertelli C."/>
        </authorList>
    </citation>
    <scope>NUCLEOTIDE SEQUENCE [LARGE SCALE GENOMIC DNA]</scope>
    <source>
        <strain evidence="3">CRIB-30</strain>
    </source>
</reference>
<evidence type="ECO:0000313" key="3">
    <source>
        <dbReference type="Proteomes" id="UP000220251"/>
    </source>
</evidence>
<dbReference type="GO" id="GO:0004845">
    <property type="term" value="F:uracil phosphoribosyltransferase activity"/>
    <property type="evidence" value="ECO:0007669"/>
    <property type="project" value="UniProtKB-EC"/>
</dbReference>
<dbReference type="RefSeq" id="WP_420810331.1">
    <property type="nucleotide sequence ID" value="NZ_CWGJ01000025.1"/>
</dbReference>
<dbReference type="InterPro" id="IPR000836">
    <property type="entry name" value="PRTase_dom"/>
</dbReference>
<keyword evidence="3" id="KW-1185">Reference proteome</keyword>
<dbReference type="EMBL" id="CWGJ01000025">
    <property type="protein sequence ID" value="CRX39125.1"/>
    <property type="molecule type" value="Genomic_DNA"/>
</dbReference>
<dbReference type="Gene3D" id="3.40.50.2020">
    <property type="match status" value="1"/>
</dbReference>
<organism evidence="2 3">
    <name type="scientific">Estrella lausannensis</name>
    <dbReference type="NCBI Taxonomy" id="483423"/>
    <lineage>
        <taxon>Bacteria</taxon>
        <taxon>Pseudomonadati</taxon>
        <taxon>Chlamydiota</taxon>
        <taxon>Chlamydiia</taxon>
        <taxon>Parachlamydiales</taxon>
        <taxon>Candidatus Criblamydiaceae</taxon>
        <taxon>Estrella</taxon>
    </lineage>
</organism>
<protein>
    <submittedName>
        <fullName evidence="2">Truncated uracil phosphoribosyltransferase</fullName>
        <ecNumber evidence="2">2.4.2.9</ecNumber>
    </submittedName>
</protein>
<accession>A0A0H5E737</accession>